<dbReference type="EMBL" id="JACHMF010000001">
    <property type="protein sequence ID" value="MBB4691438.1"/>
    <property type="molecule type" value="Genomic_DNA"/>
</dbReference>
<name>A0A7W7CMV5_9ACTN</name>
<gene>
    <name evidence="1" type="ORF">BKA14_001586</name>
</gene>
<dbReference type="AlphaFoldDB" id="A0A7W7CMV5"/>
<evidence type="ECO:0000313" key="1">
    <source>
        <dbReference type="EMBL" id="MBB4691438.1"/>
    </source>
</evidence>
<proteinExistence type="predicted"/>
<accession>A0A7W7CMV5</accession>
<sequence>MQDQKPIVLEDYRDISKLDLNSFPCAGQFSVRWADDMVELTDERLSLRVRFPWWSRQDVEQAIQSPSGPPVGEVDEPFDDEEQGWRILVWQHAGMVGIMVGADNTFTTWFRVPLERYLAGWMALAVSG</sequence>
<keyword evidence="2" id="KW-1185">Reference proteome</keyword>
<comment type="caution">
    <text evidence="1">The sequence shown here is derived from an EMBL/GenBank/DDBJ whole genome shotgun (WGS) entry which is preliminary data.</text>
</comment>
<organism evidence="1 2">
    <name type="scientific">Paractinoplanes abujensis</name>
    <dbReference type="NCBI Taxonomy" id="882441"/>
    <lineage>
        <taxon>Bacteria</taxon>
        <taxon>Bacillati</taxon>
        <taxon>Actinomycetota</taxon>
        <taxon>Actinomycetes</taxon>
        <taxon>Micromonosporales</taxon>
        <taxon>Micromonosporaceae</taxon>
        <taxon>Paractinoplanes</taxon>
    </lineage>
</organism>
<dbReference type="Proteomes" id="UP000542742">
    <property type="component" value="Unassembled WGS sequence"/>
</dbReference>
<reference evidence="1 2" key="1">
    <citation type="submission" date="2020-08" db="EMBL/GenBank/DDBJ databases">
        <title>Sequencing the genomes of 1000 actinobacteria strains.</title>
        <authorList>
            <person name="Klenk H.-P."/>
        </authorList>
    </citation>
    <scope>NUCLEOTIDE SEQUENCE [LARGE SCALE GENOMIC DNA]</scope>
    <source>
        <strain evidence="1 2">DSM 45518</strain>
    </source>
</reference>
<protein>
    <submittedName>
        <fullName evidence="1">Uncharacterized protein</fullName>
    </submittedName>
</protein>
<dbReference type="RefSeq" id="WP_184950255.1">
    <property type="nucleotide sequence ID" value="NZ_BOMC01000006.1"/>
</dbReference>
<evidence type="ECO:0000313" key="2">
    <source>
        <dbReference type="Proteomes" id="UP000542742"/>
    </source>
</evidence>